<feature type="transmembrane region" description="Helical" evidence="7">
    <location>
        <begin position="282"/>
        <end position="302"/>
    </location>
</feature>
<dbReference type="STRING" id="1544413.Clow_02104"/>
<dbReference type="GO" id="GO:0022857">
    <property type="term" value="F:transmembrane transporter activity"/>
    <property type="evidence" value="ECO:0007669"/>
    <property type="project" value="InterPro"/>
</dbReference>
<sequence length="468" mass="48788">MPQRTWVLLLIVMAPQLGLSLVNPANSTIAEQLGVPLSQVEATLTVYMAGYALSMFLSGILADRYDARRLQSLGLGLFAAGGLLCALAPSLGWLAAGRFLQALGGTSATVLCRIIVQRRYPADTRVGVLASMSMVISLTPALSPLVGGLLSQVAPWRVLFLCTSAFALLLIPAIEFLLGPAAPENPGLPTRRAFTQALLGAIKNRDFRWYACCICLVWMTYFGFIHSSSTMLQHLLGQSALAYGALMALPALGYLAGSLMVKRAGKRSGMSNAALNKAVTRAFIIGSLGLVLTGALAATLALTGTGTSTSAAATSTATTGLASATSLALVACLAIAFVGVGAAIPYAQAGLLGLSLPYPGLVTGFFFFLQMASGALYGVLLSALGLTSVPARRPPSSPRRCSSRWPTRGVGLPTASISGPVRPRRRDRPRPAPGSGWRVGQRVPGPRWFQSGAPGWLPWPACHAGKGP</sequence>
<protein>
    <submittedName>
        <fullName evidence="9">Multidrug resistance protein MdtL</fullName>
    </submittedName>
</protein>
<dbReference type="InterPro" id="IPR020846">
    <property type="entry name" value="MFS_dom"/>
</dbReference>
<keyword evidence="10" id="KW-1185">Reference proteome</keyword>
<dbReference type="Proteomes" id="UP000050488">
    <property type="component" value="Unassembled WGS sequence"/>
</dbReference>
<evidence type="ECO:0000256" key="7">
    <source>
        <dbReference type="SAM" id="Phobius"/>
    </source>
</evidence>
<feature type="transmembrane region" description="Helical" evidence="7">
    <location>
        <begin position="209"/>
        <end position="228"/>
    </location>
</feature>
<keyword evidence="4 7" id="KW-1133">Transmembrane helix</keyword>
<accession>A0A0N8VZU1</accession>
<reference evidence="9 10" key="1">
    <citation type="submission" date="2015-10" db="EMBL/GenBank/DDBJ databases">
        <title>Corynebacteirum lowii and Corynebacterium oculi species nova, derived from human clinical disease and and emended description of Corynebacterium mastiditis.</title>
        <authorList>
            <person name="Bernard K."/>
            <person name="Pacheco A.L."/>
            <person name="Mcdougall C."/>
            <person name="Burtx T."/>
            <person name="Weibe D."/>
            <person name="Tyler S."/>
            <person name="Olson A.B."/>
            <person name="Cnockaert M."/>
            <person name="Eguchi H."/>
            <person name="Kuwahara T."/>
            <person name="Nakayama-Imaohji H."/>
            <person name="Boudewijins M."/>
            <person name="Van Hoecke F."/>
            <person name="Bernier A.-M."/>
            <person name="Vandamme P."/>
        </authorList>
    </citation>
    <scope>NUCLEOTIDE SEQUENCE [LARGE SCALE GENOMIC DNA]</scope>
    <source>
        <strain evidence="9 10">NML 130206</strain>
    </source>
</reference>
<proteinExistence type="predicted"/>
<keyword evidence="2" id="KW-0813">Transport</keyword>
<feature type="transmembrane region" description="Helical" evidence="7">
    <location>
        <begin position="322"/>
        <end position="344"/>
    </location>
</feature>
<dbReference type="EMBL" id="LKEV01000007">
    <property type="protein sequence ID" value="KQB84842.1"/>
    <property type="molecule type" value="Genomic_DNA"/>
</dbReference>
<dbReference type="SUPFAM" id="SSF103473">
    <property type="entry name" value="MFS general substrate transporter"/>
    <property type="match status" value="1"/>
</dbReference>
<comment type="subcellular location">
    <subcellularLocation>
        <location evidence="1">Cell membrane</location>
        <topology evidence="1">Multi-pass membrane protein</topology>
    </subcellularLocation>
</comment>
<evidence type="ECO:0000256" key="4">
    <source>
        <dbReference type="ARBA" id="ARBA00022989"/>
    </source>
</evidence>
<dbReference type="OrthoDB" id="9814303at2"/>
<evidence type="ECO:0000256" key="6">
    <source>
        <dbReference type="SAM" id="MobiDB-lite"/>
    </source>
</evidence>
<feature type="transmembrane region" description="Helical" evidence="7">
    <location>
        <begin position="351"/>
        <end position="369"/>
    </location>
</feature>
<feature type="transmembrane region" description="Helical" evidence="7">
    <location>
        <begin position="99"/>
        <end position="116"/>
    </location>
</feature>
<feature type="transmembrane region" description="Helical" evidence="7">
    <location>
        <begin position="156"/>
        <end position="178"/>
    </location>
</feature>
<dbReference type="Gene3D" id="1.20.1720.10">
    <property type="entry name" value="Multidrug resistance protein D"/>
    <property type="match status" value="1"/>
</dbReference>
<dbReference type="InterPro" id="IPR036259">
    <property type="entry name" value="MFS_trans_sf"/>
</dbReference>
<gene>
    <name evidence="9" type="primary">mdtL_2</name>
    <name evidence="9" type="ORF">Clow_02104</name>
</gene>
<feature type="transmembrane region" description="Helical" evidence="7">
    <location>
        <begin position="74"/>
        <end position="93"/>
    </location>
</feature>
<evidence type="ECO:0000256" key="2">
    <source>
        <dbReference type="ARBA" id="ARBA00022448"/>
    </source>
</evidence>
<feature type="region of interest" description="Disordered" evidence="6">
    <location>
        <begin position="392"/>
        <end position="444"/>
    </location>
</feature>
<dbReference type="PROSITE" id="PS50850">
    <property type="entry name" value="MFS"/>
    <property type="match status" value="1"/>
</dbReference>
<dbReference type="InterPro" id="IPR011701">
    <property type="entry name" value="MFS"/>
</dbReference>
<evidence type="ECO:0000259" key="8">
    <source>
        <dbReference type="PROSITE" id="PS50850"/>
    </source>
</evidence>
<organism evidence="9 10">
    <name type="scientific">Corynebacterium lowii</name>
    <dbReference type="NCBI Taxonomy" id="1544413"/>
    <lineage>
        <taxon>Bacteria</taxon>
        <taxon>Bacillati</taxon>
        <taxon>Actinomycetota</taxon>
        <taxon>Actinomycetes</taxon>
        <taxon>Mycobacteriales</taxon>
        <taxon>Corynebacteriaceae</taxon>
        <taxon>Corynebacterium</taxon>
    </lineage>
</organism>
<evidence type="ECO:0000256" key="1">
    <source>
        <dbReference type="ARBA" id="ARBA00004651"/>
    </source>
</evidence>
<evidence type="ECO:0000256" key="3">
    <source>
        <dbReference type="ARBA" id="ARBA00022692"/>
    </source>
</evidence>
<evidence type="ECO:0000313" key="9">
    <source>
        <dbReference type="EMBL" id="KQB84842.1"/>
    </source>
</evidence>
<keyword evidence="5 7" id="KW-0472">Membrane</keyword>
<dbReference type="Pfam" id="PF07690">
    <property type="entry name" value="MFS_1"/>
    <property type="match status" value="1"/>
</dbReference>
<comment type="caution">
    <text evidence="9">The sequence shown here is derived from an EMBL/GenBank/DDBJ whole genome shotgun (WGS) entry which is preliminary data.</text>
</comment>
<dbReference type="PANTHER" id="PTHR42718:SF9">
    <property type="entry name" value="MAJOR FACILITATOR SUPERFAMILY MULTIDRUG TRANSPORTER MFSC"/>
    <property type="match status" value="1"/>
</dbReference>
<keyword evidence="3 7" id="KW-0812">Transmembrane</keyword>
<evidence type="ECO:0000256" key="5">
    <source>
        <dbReference type="ARBA" id="ARBA00023136"/>
    </source>
</evidence>
<evidence type="ECO:0000313" key="10">
    <source>
        <dbReference type="Proteomes" id="UP000050488"/>
    </source>
</evidence>
<feature type="domain" description="Major facilitator superfamily (MFS) profile" evidence="8">
    <location>
        <begin position="4"/>
        <end position="390"/>
    </location>
</feature>
<dbReference type="PANTHER" id="PTHR42718">
    <property type="entry name" value="MAJOR FACILITATOR SUPERFAMILY MULTIDRUG TRANSPORTER MFSC"/>
    <property type="match status" value="1"/>
</dbReference>
<dbReference type="GO" id="GO:0005886">
    <property type="term" value="C:plasma membrane"/>
    <property type="evidence" value="ECO:0007669"/>
    <property type="project" value="UniProtKB-SubCell"/>
</dbReference>
<feature type="transmembrane region" description="Helical" evidence="7">
    <location>
        <begin position="128"/>
        <end position="150"/>
    </location>
</feature>
<feature type="transmembrane region" description="Helical" evidence="7">
    <location>
        <begin position="44"/>
        <end position="62"/>
    </location>
</feature>
<feature type="transmembrane region" description="Helical" evidence="7">
    <location>
        <begin position="240"/>
        <end position="261"/>
    </location>
</feature>
<dbReference type="AlphaFoldDB" id="A0A0N8VZU1"/>
<name>A0A0N8VZU1_9CORY</name>